<evidence type="ECO:0000256" key="1">
    <source>
        <dbReference type="ARBA" id="ARBA00022679"/>
    </source>
</evidence>
<keyword evidence="1" id="KW-0808">Transferase</keyword>
<dbReference type="GO" id="GO:0051996">
    <property type="term" value="F:squalene synthase [NAD(P)H] activity"/>
    <property type="evidence" value="ECO:0007669"/>
    <property type="project" value="InterPro"/>
</dbReference>
<keyword evidence="4" id="KW-1185">Reference proteome</keyword>
<dbReference type="GO" id="GO:0016117">
    <property type="term" value="P:carotenoid biosynthetic process"/>
    <property type="evidence" value="ECO:0007669"/>
    <property type="project" value="UniProtKB-ARBA"/>
</dbReference>
<dbReference type="InterPro" id="IPR008949">
    <property type="entry name" value="Isoprenoid_synthase_dom_sf"/>
</dbReference>
<comment type="caution">
    <text evidence="3">The sequence shown here is derived from an EMBL/GenBank/DDBJ whole genome shotgun (WGS) entry which is preliminary data.</text>
</comment>
<evidence type="ECO:0008006" key="5">
    <source>
        <dbReference type="Google" id="ProtNLM"/>
    </source>
</evidence>
<dbReference type="OrthoDB" id="9807580at2"/>
<dbReference type="InterPro" id="IPR019845">
    <property type="entry name" value="Squalene/phytoene_synthase_CS"/>
</dbReference>
<evidence type="ECO:0000313" key="4">
    <source>
        <dbReference type="Proteomes" id="UP000216998"/>
    </source>
</evidence>
<dbReference type="SUPFAM" id="SSF48576">
    <property type="entry name" value="Terpenoid synthases"/>
    <property type="match status" value="2"/>
</dbReference>
<name>A0A255YU63_9PROT</name>
<protein>
    <recommendedName>
        <fullName evidence="5">Squalene synthase HpnC</fullName>
    </recommendedName>
</protein>
<proteinExistence type="predicted"/>
<evidence type="ECO:0000256" key="2">
    <source>
        <dbReference type="SAM" id="MobiDB-lite"/>
    </source>
</evidence>
<dbReference type="Proteomes" id="UP000216998">
    <property type="component" value="Unassembled WGS sequence"/>
</dbReference>
<feature type="region of interest" description="Disordered" evidence="2">
    <location>
        <begin position="1"/>
        <end position="23"/>
    </location>
</feature>
<dbReference type="PANTHER" id="PTHR31480">
    <property type="entry name" value="BIFUNCTIONAL LYCOPENE CYCLASE/PHYTOENE SYNTHASE"/>
    <property type="match status" value="1"/>
</dbReference>
<dbReference type="SFLD" id="SFLDG01018">
    <property type="entry name" value="Squalene/Phytoene_Synthase_Lik"/>
    <property type="match status" value="2"/>
</dbReference>
<organism evidence="3 4">
    <name type="scientific">Niveispirillum lacus</name>
    <dbReference type="NCBI Taxonomy" id="1981099"/>
    <lineage>
        <taxon>Bacteria</taxon>
        <taxon>Pseudomonadati</taxon>
        <taxon>Pseudomonadota</taxon>
        <taxon>Alphaproteobacteria</taxon>
        <taxon>Rhodospirillales</taxon>
        <taxon>Azospirillaceae</taxon>
        <taxon>Niveispirillum</taxon>
    </lineage>
</organism>
<gene>
    <name evidence="3" type="ORF">CHU95_18600</name>
</gene>
<dbReference type="CDD" id="cd00683">
    <property type="entry name" value="Trans_IPPS_HH"/>
    <property type="match status" value="1"/>
</dbReference>
<dbReference type="EMBL" id="NOXU01000031">
    <property type="protein sequence ID" value="OYQ32763.1"/>
    <property type="molecule type" value="Genomic_DNA"/>
</dbReference>
<dbReference type="InterPro" id="IPR002060">
    <property type="entry name" value="Squ/phyt_synthse"/>
</dbReference>
<dbReference type="GO" id="GO:0004311">
    <property type="term" value="F:geranylgeranyl diphosphate synthase activity"/>
    <property type="evidence" value="ECO:0007669"/>
    <property type="project" value="InterPro"/>
</dbReference>
<dbReference type="InterPro" id="IPR033904">
    <property type="entry name" value="Trans_IPPS_HH"/>
</dbReference>
<dbReference type="SFLD" id="SFLDS00005">
    <property type="entry name" value="Isoprenoid_Synthase_Type_I"/>
    <property type="match status" value="2"/>
</dbReference>
<dbReference type="Gene3D" id="1.10.600.10">
    <property type="entry name" value="Farnesyl Diphosphate Synthase"/>
    <property type="match status" value="2"/>
</dbReference>
<feature type="compositionally biased region" description="Polar residues" evidence="2">
    <location>
        <begin position="1"/>
        <end position="12"/>
    </location>
</feature>
<dbReference type="InterPro" id="IPR044843">
    <property type="entry name" value="Trans_IPPS_bact-type"/>
</dbReference>
<dbReference type="Pfam" id="PF00494">
    <property type="entry name" value="SQS_PSY"/>
    <property type="match status" value="2"/>
</dbReference>
<sequence>MAEFRLSTQNPAQPGDPAARKGAAAENFPVASRLIPAPYRPHVLAFYAFARLADDIADDPHVEPDMKIAQLDALERALVSGIGNQPWLAPALTLKATQTATGVSGIHARQLLQAFRRDAMGSHCKTWQDLVLYCRYSANPVGRFLLELHGEGINAAPASDALCTALQILNHIQDCRHDWVELGRCYLPTAWFKEAGGSVEHLVETEATPPVRTVIDRTLDNVDSLLRRASALPRLIANPGLRLESAVIIEMAVALSKQLRRRDPLAGKVQLSAFSRVGAVLLGVLRGMSRRPPRLSPESGLAKAGSCGTSTFYWPLRLLGQRKRRAMFAIYGFCRAVDDIADGTENNEVKRGALTDWQRRIDAMYGMPSPGRHHGRLRDLAAAVRRYNLPQAEFQAVIDGMMMDVDGPIRAPSLGMLAQYCRRVAGAVGLLSVRIFGKGDASADAFALALGEALQLTNILRDVEEDARDGRCYLPEEMLEEAGIDIYAVQSDPVALLTDPALPQVCEALADRAEAAYHQANNLLKQPHRKLWPAAAMMVLYHRILVRLRQRGWSPDALTRRPRLGKWEKISVALSCALGRSPRL</sequence>
<accession>A0A255YU63</accession>
<evidence type="ECO:0000313" key="3">
    <source>
        <dbReference type="EMBL" id="OYQ32763.1"/>
    </source>
</evidence>
<reference evidence="3 4" key="1">
    <citation type="submission" date="2017-07" db="EMBL/GenBank/DDBJ databases">
        <title>Niveispirillum cyanobacteriorum sp. nov., isolated from cyanobacterial aggregates in a eutrophic lake.</title>
        <authorList>
            <person name="Cai H."/>
        </authorList>
    </citation>
    <scope>NUCLEOTIDE SEQUENCE [LARGE SCALE GENOMIC DNA]</scope>
    <source>
        <strain evidence="4">TH1-14</strain>
    </source>
</reference>
<dbReference type="AlphaFoldDB" id="A0A255YU63"/>
<dbReference type="PROSITE" id="PS01045">
    <property type="entry name" value="SQUALEN_PHYTOEN_SYN_2"/>
    <property type="match status" value="1"/>
</dbReference>
<dbReference type="SFLD" id="SFLDG01212">
    <property type="entry name" value="Phytoene_synthase_like"/>
    <property type="match status" value="1"/>
</dbReference>
<dbReference type="PROSITE" id="PS01044">
    <property type="entry name" value="SQUALEN_PHYTOEN_SYN_1"/>
    <property type="match status" value="1"/>
</dbReference>
<dbReference type="RefSeq" id="WP_094457798.1">
    <property type="nucleotide sequence ID" value="NZ_NOXU01000031.1"/>
</dbReference>